<sequence>MATERPRRPRRAGRVDVAVGAAAVVLAAVFWTQRSYTSPNGGTWPDAIIVVLAVLGLALVGLAVAGRSTGSAQEPERLPLPALVRAVLLLAAWVLTLPLLGYAVGGVVFFLLTALIMRKGRPGWRGLLLDAVVALGVALAFYLLFTEVLYVRLPELMF</sequence>
<feature type="transmembrane region" description="Helical" evidence="1">
    <location>
        <begin position="100"/>
        <end position="117"/>
    </location>
</feature>
<dbReference type="Pfam" id="PF07331">
    <property type="entry name" value="TctB"/>
    <property type="match status" value="1"/>
</dbReference>
<keyword evidence="1" id="KW-0472">Membrane</keyword>
<accession>A0ABW2Q515</accession>
<name>A0ABW2Q515_9MICO</name>
<evidence type="ECO:0000313" key="4">
    <source>
        <dbReference type="Proteomes" id="UP001596455"/>
    </source>
</evidence>
<dbReference type="EMBL" id="JBHTCQ010000001">
    <property type="protein sequence ID" value="MFC7404589.1"/>
    <property type="molecule type" value="Genomic_DNA"/>
</dbReference>
<reference evidence="4" key="1">
    <citation type="journal article" date="2019" name="Int. J. Syst. Evol. Microbiol.">
        <title>The Global Catalogue of Microorganisms (GCM) 10K type strain sequencing project: providing services to taxonomists for standard genome sequencing and annotation.</title>
        <authorList>
            <consortium name="The Broad Institute Genomics Platform"/>
            <consortium name="The Broad Institute Genome Sequencing Center for Infectious Disease"/>
            <person name="Wu L."/>
            <person name="Ma J."/>
        </authorList>
    </citation>
    <scope>NUCLEOTIDE SEQUENCE [LARGE SCALE GENOMIC DNA]</scope>
    <source>
        <strain evidence="4">JCM 1490</strain>
    </source>
</reference>
<proteinExistence type="predicted"/>
<dbReference type="InterPro" id="IPR009936">
    <property type="entry name" value="DUF1468"/>
</dbReference>
<dbReference type="Proteomes" id="UP001596455">
    <property type="component" value="Unassembled WGS sequence"/>
</dbReference>
<dbReference type="RefSeq" id="WP_382392127.1">
    <property type="nucleotide sequence ID" value="NZ_JBHTCQ010000001.1"/>
</dbReference>
<comment type="caution">
    <text evidence="3">The sequence shown here is derived from an EMBL/GenBank/DDBJ whole genome shotgun (WGS) entry which is preliminary data.</text>
</comment>
<evidence type="ECO:0000256" key="1">
    <source>
        <dbReference type="SAM" id="Phobius"/>
    </source>
</evidence>
<feature type="transmembrane region" description="Helical" evidence="1">
    <location>
        <begin position="44"/>
        <end position="66"/>
    </location>
</feature>
<organism evidence="3 4">
    <name type="scientific">Georgenia alba</name>
    <dbReference type="NCBI Taxonomy" id="2233858"/>
    <lineage>
        <taxon>Bacteria</taxon>
        <taxon>Bacillati</taxon>
        <taxon>Actinomycetota</taxon>
        <taxon>Actinomycetes</taxon>
        <taxon>Micrococcales</taxon>
        <taxon>Bogoriellaceae</taxon>
        <taxon>Georgenia</taxon>
    </lineage>
</organism>
<keyword evidence="1" id="KW-0812">Transmembrane</keyword>
<feature type="transmembrane region" description="Helical" evidence="1">
    <location>
        <begin position="129"/>
        <end position="151"/>
    </location>
</feature>
<evidence type="ECO:0000259" key="2">
    <source>
        <dbReference type="Pfam" id="PF07331"/>
    </source>
</evidence>
<feature type="domain" description="DUF1468" evidence="2">
    <location>
        <begin position="19"/>
        <end position="154"/>
    </location>
</feature>
<protein>
    <submittedName>
        <fullName evidence="3">Tripartite tricarboxylate transporter TctB family protein</fullName>
    </submittedName>
</protein>
<keyword evidence="4" id="KW-1185">Reference proteome</keyword>
<keyword evidence="1" id="KW-1133">Transmembrane helix</keyword>
<gene>
    <name evidence="3" type="ORF">ACFQQL_05670</name>
</gene>
<evidence type="ECO:0000313" key="3">
    <source>
        <dbReference type="EMBL" id="MFC7404589.1"/>
    </source>
</evidence>
<feature type="transmembrane region" description="Helical" evidence="1">
    <location>
        <begin position="12"/>
        <end position="32"/>
    </location>
</feature>